<feature type="region of interest" description="Disordered" evidence="1">
    <location>
        <begin position="163"/>
        <end position="203"/>
    </location>
</feature>
<feature type="compositionally biased region" description="Low complexity" evidence="1">
    <location>
        <begin position="163"/>
        <end position="192"/>
    </location>
</feature>
<keyword evidence="4" id="KW-1185">Reference proteome</keyword>
<dbReference type="InterPro" id="IPR025124">
    <property type="entry name" value="Gag1-like_clamp"/>
</dbReference>
<gene>
    <name evidence="3" type="ORF">EV356DRAFT_574944</name>
</gene>
<dbReference type="EMBL" id="ML991784">
    <property type="protein sequence ID" value="KAF2236669.1"/>
    <property type="molecule type" value="Genomic_DNA"/>
</dbReference>
<evidence type="ECO:0000313" key="4">
    <source>
        <dbReference type="Proteomes" id="UP000800092"/>
    </source>
</evidence>
<sequence length="344" mass="37965">MPLHLGVSGHHRSPATKAGQAAIREARKMLLERVRDDWEYEPWPLHCRLEPCQYEDPNRHSYKSSPLEWTERLFNTSSPSESDAEDDENHRNGTDNDFKFESPDTVGAALANRRASRKRKRQAALEEEKSWNEGLAIFEARRDAWTGARSGIHDSAIASNLILSSPSSTGSPESPGSPSQIPSSSPSNVLSNHEPSADGKNRLIFNPADPCTFHLPVRPQYSKNVYWQPTLVPLVEPILPPDHPIRATINPSSYPQIYTQVVINSRSPSVPINLVDMIKACVQGWIDDGEWPPKGGVLEPSIAKRRKQGGDGLGHGNLRKGMEGVKRILRISGVSSTGAEAVGR</sequence>
<evidence type="ECO:0000259" key="2">
    <source>
        <dbReference type="Pfam" id="PF13259"/>
    </source>
</evidence>
<dbReference type="OrthoDB" id="5422958at2759"/>
<protein>
    <recommendedName>
        <fullName evidence="2">Gag1-like clamp domain-containing protein</fullName>
    </recommendedName>
</protein>
<reference evidence="3" key="1">
    <citation type="journal article" date="2020" name="Stud. Mycol.">
        <title>101 Dothideomycetes genomes: a test case for predicting lifestyles and emergence of pathogens.</title>
        <authorList>
            <person name="Haridas S."/>
            <person name="Albert R."/>
            <person name="Binder M."/>
            <person name="Bloem J."/>
            <person name="Labutti K."/>
            <person name="Salamov A."/>
            <person name="Andreopoulos B."/>
            <person name="Baker S."/>
            <person name="Barry K."/>
            <person name="Bills G."/>
            <person name="Bluhm B."/>
            <person name="Cannon C."/>
            <person name="Castanera R."/>
            <person name="Culley D."/>
            <person name="Daum C."/>
            <person name="Ezra D."/>
            <person name="Gonzalez J."/>
            <person name="Henrissat B."/>
            <person name="Kuo A."/>
            <person name="Liang C."/>
            <person name="Lipzen A."/>
            <person name="Lutzoni F."/>
            <person name="Magnuson J."/>
            <person name="Mondo S."/>
            <person name="Nolan M."/>
            <person name="Ohm R."/>
            <person name="Pangilinan J."/>
            <person name="Park H.-J."/>
            <person name="Ramirez L."/>
            <person name="Alfaro M."/>
            <person name="Sun H."/>
            <person name="Tritt A."/>
            <person name="Yoshinaga Y."/>
            <person name="Zwiers L.-H."/>
            <person name="Turgeon B."/>
            <person name="Goodwin S."/>
            <person name="Spatafora J."/>
            <person name="Crous P."/>
            <person name="Grigoriev I."/>
        </authorList>
    </citation>
    <scope>NUCLEOTIDE SEQUENCE</scope>
    <source>
        <strain evidence="3">Tuck. ex Michener</strain>
    </source>
</reference>
<dbReference type="AlphaFoldDB" id="A0A6A6HFM4"/>
<feature type="compositionally biased region" description="Basic and acidic residues" evidence="1">
    <location>
        <begin position="88"/>
        <end position="102"/>
    </location>
</feature>
<dbReference type="PANTHER" id="PTHR28065:SF1">
    <property type="entry name" value="DUF4050 DOMAIN-CONTAINING PROTEIN"/>
    <property type="match status" value="1"/>
</dbReference>
<evidence type="ECO:0000313" key="3">
    <source>
        <dbReference type="EMBL" id="KAF2236669.1"/>
    </source>
</evidence>
<evidence type="ECO:0000256" key="1">
    <source>
        <dbReference type="SAM" id="MobiDB-lite"/>
    </source>
</evidence>
<accession>A0A6A6HFM4</accession>
<feature type="domain" description="Gag1-like clamp" evidence="2">
    <location>
        <begin position="98"/>
        <end position="292"/>
    </location>
</feature>
<feature type="region of interest" description="Disordered" evidence="1">
    <location>
        <begin position="1"/>
        <end position="20"/>
    </location>
</feature>
<feature type="region of interest" description="Disordered" evidence="1">
    <location>
        <begin position="75"/>
        <end position="104"/>
    </location>
</feature>
<dbReference type="PANTHER" id="PTHR28065">
    <property type="entry name" value="FREQUENIN"/>
    <property type="match status" value="1"/>
</dbReference>
<dbReference type="InterPro" id="IPR053274">
    <property type="entry name" value="Fluconazole_resistance"/>
</dbReference>
<proteinExistence type="predicted"/>
<name>A0A6A6HFM4_VIRVR</name>
<dbReference type="Pfam" id="PF13259">
    <property type="entry name" value="clamp_Gag1-like"/>
    <property type="match status" value="1"/>
</dbReference>
<organism evidence="3 4">
    <name type="scientific">Viridothelium virens</name>
    <name type="common">Speckled blister lichen</name>
    <name type="synonym">Trypethelium virens</name>
    <dbReference type="NCBI Taxonomy" id="1048519"/>
    <lineage>
        <taxon>Eukaryota</taxon>
        <taxon>Fungi</taxon>
        <taxon>Dikarya</taxon>
        <taxon>Ascomycota</taxon>
        <taxon>Pezizomycotina</taxon>
        <taxon>Dothideomycetes</taxon>
        <taxon>Dothideomycetes incertae sedis</taxon>
        <taxon>Trypetheliales</taxon>
        <taxon>Trypetheliaceae</taxon>
        <taxon>Viridothelium</taxon>
    </lineage>
</organism>
<dbReference type="Proteomes" id="UP000800092">
    <property type="component" value="Unassembled WGS sequence"/>
</dbReference>